<gene>
    <name evidence="4" type="ORF">ACFPM8_05020</name>
</gene>
<evidence type="ECO:0000259" key="2">
    <source>
        <dbReference type="Pfam" id="PF18426"/>
    </source>
</evidence>
<feature type="domain" description="Tle cognate immunity protein 4 N-terminal" evidence="3">
    <location>
        <begin position="35"/>
        <end position="141"/>
    </location>
</feature>
<feature type="chain" id="PRO_5046242399" evidence="1">
    <location>
        <begin position="27"/>
        <end position="350"/>
    </location>
</feature>
<sequence length="350" mass="38734">MTRFRPRLARVAFAILAGFGLLSAYAKEPVTSDTKTYCVGRFLVDMPKEAEINGQTNKYMFGRIESEVSKIDAKDFEARMDKREAALKAIDPDEARSLKEAHGIGPSGRILVTFENMFGAKDYGFEAYKLDHDRLFSLKYKNSLVGEDVFRSKVLNPVQRDLLPHLRVRQPDEIPSEPGFCFENGFVADDASHTQDEDAAIDFRFARWPDLAITVITSTVSKAGEESLLQRVDSHPAPAALAGKIKTLRRGVHQANGRQGEEILELMPADGSFEQQHSFMWEAAGTKDHVLSPDLVVQFASGTPLNGQARRSALSDDDAIKLFDSIVNSIRLRPTSPAKVGSAEAVPQVH</sequence>
<evidence type="ECO:0000259" key="3">
    <source>
        <dbReference type="Pfam" id="PF18443"/>
    </source>
</evidence>
<proteinExistence type="predicted"/>
<keyword evidence="5" id="KW-1185">Reference proteome</keyword>
<dbReference type="InterPro" id="IPR041290">
    <property type="entry name" value="Tli4_C"/>
</dbReference>
<feature type="domain" description="Tle cognate immunity protein 4 C-terminal" evidence="2">
    <location>
        <begin position="173"/>
        <end position="335"/>
    </location>
</feature>
<feature type="signal peptide" evidence="1">
    <location>
        <begin position="1"/>
        <end position="26"/>
    </location>
</feature>
<organism evidence="4 5">
    <name type="scientific">Paraherbaspirillum soli</name>
    <dbReference type="NCBI Taxonomy" id="631222"/>
    <lineage>
        <taxon>Bacteria</taxon>
        <taxon>Pseudomonadati</taxon>
        <taxon>Pseudomonadota</taxon>
        <taxon>Betaproteobacteria</taxon>
        <taxon>Burkholderiales</taxon>
        <taxon>Oxalobacteraceae</taxon>
        <taxon>Paraherbaspirillum</taxon>
    </lineage>
</organism>
<evidence type="ECO:0000313" key="4">
    <source>
        <dbReference type="EMBL" id="MFC5473312.1"/>
    </source>
</evidence>
<dbReference type="RefSeq" id="WP_378995584.1">
    <property type="nucleotide sequence ID" value="NZ_JBHSMT010000008.1"/>
</dbReference>
<reference evidence="5" key="1">
    <citation type="journal article" date="2019" name="Int. J. Syst. Evol. Microbiol.">
        <title>The Global Catalogue of Microorganisms (GCM) 10K type strain sequencing project: providing services to taxonomists for standard genome sequencing and annotation.</title>
        <authorList>
            <consortium name="The Broad Institute Genomics Platform"/>
            <consortium name="The Broad Institute Genome Sequencing Center for Infectious Disease"/>
            <person name="Wu L."/>
            <person name="Ma J."/>
        </authorList>
    </citation>
    <scope>NUCLEOTIDE SEQUENCE [LARGE SCALE GENOMIC DNA]</scope>
    <source>
        <strain evidence="5">JCM 17066</strain>
    </source>
</reference>
<dbReference type="Pfam" id="PF18426">
    <property type="entry name" value="Tli4_C"/>
    <property type="match status" value="1"/>
</dbReference>
<protein>
    <submittedName>
        <fullName evidence="4">T6SS immunity protein Tli4 family protein</fullName>
    </submittedName>
</protein>
<keyword evidence="1" id="KW-0732">Signal</keyword>
<dbReference type="Proteomes" id="UP001596045">
    <property type="component" value="Unassembled WGS sequence"/>
</dbReference>
<dbReference type="Pfam" id="PF18443">
    <property type="entry name" value="Tli4_N"/>
    <property type="match status" value="1"/>
</dbReference>
<name>A0ABW0M7P9_9BURK</name>
<accession>A0ABW0M7P9</accession>
<dbReference type="InterPro" id="IPR040761">
    <property type="entry name" value="Tli4_N"/>
</dbReference>
<dbReference type="EMBL" id="JBHSMT010000008">
    <property type="protein sequence ID" value="MFC5473312.1"/>
    <property type="molecule type" value="Genomic_DNA"/>
</dbReference>
<evidence type="ECO:0000313" key="5">
    <source>
        <dbReference type="Proteomes" id="UP001596045"/>
    </source>
</evidence>
<evidence type="ECO:0000256" key="1">
    <source>
        <dbReference type="SAM" id="SignalP"/>
    </source>
</evidence>
<comment type="caution">
    <text evidence="4">The sequence shown here is derived from an EMBL/GenBank/DDBJ whole genome shotgun (WGS) entry which is preliminary data.</text>
</comment>